<dbReference type="PATRIC" id="fig|888050.3.peg.319"/>
<dbReference type="Pfam" id="PF13692">
    <property type="entry name" value="Glyco_trans_1_4"/>
    <property type="match status" value="1"/>
</dbReference>
<reference evidence="4 5" key="1">
    <citation type="submission" date="2013-03" db="EMBL/GenBank/DDBJ databases">
        <title>Reference genome for the Human Microbiome Project.</title>
        <authorList>
            <person name="Aqrawi P."/>
            <person name="Ayvaz T."/>
            <person name="Bess C."/>
            <person name="Blankenburg K."/>
            <person name="Coyle M."/>
            <person name="Deng J."/>
            <person name="Forbes L."/>
            <person name="Fowler G."/>
            <person name="Francisco L."/>
            <person name="Fu Q."/>
            <person name="Gibbs R."/>
            <person name="Gross S."/>
            <person name="Gubbala S."/>
            <person name="Hale W."/>
            <person name="Hemphill L."/>
            <person name="Highlander S."/>
            <person name="Hirani K."/>
            <person name="Jackson L."/>
            <person name="Jakkamsetti A."/>
            <person name="Javaid M."/>
            <person name="Jayaseelan J.C."/>
            <person name="Jiang H."/>
            <person name="Joshi V."/>
            <person name="Korchina V."/>
            <person name="Kovar C."/>
            <person name="Lara F."/>
            <person name="Lee S."/>
            <person name="Liu Y."/>
            <person name="Mata R."/>
            <person name="Mathew T."/>
            <person name="Munidasa M."/>
            <person name="Muzny D."/>
            <person name="Nazareth L."/>
            <person name="Ngo R."/>
            <person name="Nguyen L."/>
            <person name="Nguyen N."/>
            <person name="Okwuonu G."/>
            <person name="Ongeri F."/>
            <person name="Palculict T."/>
            <person name="Patil S."/>
            <person name="Petrosino J."/>
            <person name="Pham C."/>
            <person name="Pham P."/>
            <person name="Pu L.-L."/>
            <person name="Qin X."/>
            <person name="Qu J."/>
            <person name="Reid J."/>
            <person name="Ross M."/>
            <person name="Ruth R."/>
            <person name="Saada N."/>
            <person name="San Lucas F."/>
            <person name="Santibanez J."/>
            <person name="Shang Y."/>
            <person name="Simmons D."/>
            <person name="Song X.-Z."/>
            <person name="Tang L.-Y."/>
            <person name="Thornton R."/>
            <person name="Warren J."/>
            <person name="Weissenberger G."/>
            <person name="Wilczek-Boney K."/>
            <person name="Worley K."/>
            <person name="Youmans B."/>
            <person name="Zhang J."/>
            <person name="Zhang L."/>
            <person name="Zhao Z."/>
            <person name="Zhou C."/>
            <person name="Zhu D."/>
            <person name="Zhu Y."/>
        </authorList>
    </citation>
    <scope>NUCLEOTIDE SEQUENCE [LARGE SCALE GENOMIC DNA]</scope>
    <source>
        <strain evidence="4 5">F0333</strain>
    </source>
</reference>
<evidence type="ECO:0000313" key="5">
    <source>
        <dbReference type="Proteomes" id="UP000013015"/>
    </source>
</evidence>
<dbReference type="GO" id="GO:1901137">
    <property type="term" value="P:carbohydrate derivative biosynthetic process"/>
    <property type="evidence" value="ECO:0007669"/>
    <property type="project" value="UniProtKB-ARBA"/>
</dbReference>
<dbReference type="HOGENOM" id="CLU_009583_11_1_11"/>
<dbReference type="EMBL" id="AQHZ01000005">
    <property type="protein sequence ID" value="ENO18991.1"/>
    <property type="molecule type" value="Genomic_DNA"/>
</dbReference>
<keyword evidence="1" id="KW-0328">Glycosyltransferase</keyword>
<feature type="domain" description="Glycosyltransferase subfamily 4-like N-terminal" evidence="3">
    <location>
        <begin position="43"/>
        <end position="205"/>
    </location>
</feature>
<dbReference type="CDD" id="cd03794">
    <property type="entry name" value="GT4_WbuB-like"/>
    <property type="match status" value="1"/>
</dbReference>
<dbReference type="Proteomes" id="UP000013015">
    <property type="component" value="Unassembled WGS sequence"/>
</dbReference>
<dbReference type="SUPFAM" id="SSF53756">
    <property type="entry name" value="UDP-Glycosyltransferase/glycogen phosphorylase"/>
    <property type="match status" value="1"/>
</dbReference>
<evidence type="ECO:0000259" key="3">
    <source>
        <dbReference type="Pfam" id="PF13579"/>
    </source>
</evidence>
<evidence type="ECO:0000313" key="4">
    <source>
        <dbReference type="EMBL" id="ENO18991.1"/>
    </source>
</evidence>
<keyword evidence="5" id="KW-1185">Reference proteome</keyword>
<dbReference type="OrthoDB" id="3657271at2"/>
<accession>N6X5H8</accession>
<evidence type="ECO:0000256" key="2">
    <source>
        <dbReference type="ARBA" id="ARBA00022679"/>
    </source>
</evidence>
<sequence length="421" mass="46600">MPAQRESREHESRARLRPCVETRSHVLIATRIHMPEAAAASFRIQAVERALVARHVPVEALTSAPAKDEKVKEERGVRVSRWPVLRDKSGYLRGYLPYLSFDIPLFFRLLFHRRPRVVLVEPPPTTGLVARAALSFRSIPYIWYAPDIWSDAAEATGAPRIVKKVVRWMESFTLSGARSVIAINEEIAERVRALGAKDVRLVPNGIDTATFTQKGPTPTADERARAGVGGTYFLYAGTASEWQGAEVFLEALRSVRRTHPQAQIVFLGQGSAWPMLKEMASRIHKGPDGRTPVVFIPTLPPAQAASWHRGALASLVSIKTGIGYDFAYPTKVLAALSCGCPVLYAGAGPARDDITANDCGSALAYDPKEIAQAMLLALEDTRSSRWNEEEKNRLHRWVEEKRSIRVTGEKAAMILLESFAD</sequence>
<dbReference type="InterPro" id="IPR028098">
    <property type="entry name" value="Glyco_trans_4-like_N"/>
</dbReference>
<dbReference type="PANTHER" id="PTHR45947">
    <property type="entry name" value="SULFOQUINOVOSYL TRANSFERASE SQD2"/>
    <property type="match status" value="1"/>
</dbReference>
<keyword evidence="2 4" id="KW-0808">Transferase</keyword>
<dbReference type="RefSeq" id="WP_005962032.1">
    <property type="nucleotide sequence ID" value="NZ_CP040505.1"/>
</dbReference>
<dbReference type="InterPro" id="IPR050194">
    <property type="entry name" value="Glycosyltransferase_grp1"/>
</dbReference>
<dbReference type="Gene3D" id="3.40.50.2000">
    <property type="entry name" value="Glycogen Phosphorylase B"/>
    <property type="match status" value="2"/>
</dbReference>
<dbReference type="STRING" id="888050.HMPREF9004_0326"/>
<evidence type="ECO:0000256" key="1">
    <source>
        <dbReference type="ARBA" id="ARBA00022676"/>
    </source>
</evidence>
<comment type="caution">
    <text evidence="4">The sequence shown here is derived from an EMBL/GenBank/DDBJ whole genome shotgun (WGS) entry which is preliminary data.</text>
</comment>
<protein>
    <submittedName>
        <fullName evidence="4">Glycosyltransferase</fullName>
    </submittedName>
</protein>
<dbReference type="Pfam" id="PF13579">
    <property type="entry name" value="Glyco_trans_4_4"/>
    <property type="match status" value="1"/>
</dbReference>
<proteinExistence type="predicted"/>
<gene>
    <name evidence="4" type="ORF">HMPREF9004_0326</name>
</gene>
<organism evidence="4 5">
    <name type="scientific">Schaalia cardiffensis F0333</name>
    <dbReference type="NCBI Taxonomy" id="888050"/>
    <lineage>
        <taxon>Bacteria</taxon>
        <taxon>Bacillati</taxon>
        <taxon>Actinomycetota</taxon>
        <taxon>Actinomycetes</taxon>
        <taxon>Actinomycetales</taxon>
        <taxon>Actinomycetaceae</taxon>
        <taxon>Schaalia</taxon>
    </lineage>
</organism>
<dbReference type="AlphaFoldDB" id="N6X5H8"/>
<dbReference type="eggNOG" id="COG0438">
    <property type="taxonomic scope" value="Bacteria"/>
</dbReference>
<dbReference type="PANTHER" id="PTHR45947:SF3">
    <property type="entry name" value="SULFOQUINOVOSYL TRANSFERASE SQD2"/>
    <property type="match status" value="1"/>
</dbReference>
<name>N6X5H8_9ACTO</name>
<dbReference type="GO" id="GO:0016758">
    <property type="term" value="F:hexosyltransferase activity"/>
    <property type="evidence" value="ECO:0007669"/>
    <property type="project" value="TreeGrafter"/>
</dbReference>